<comment type="catalytic activity">
    <reaction evidence="10">
        <text>L-seryl-[protein] + ATP = O-phospho-L-seryl-[protein] + ADP + H(+)</text>
        <dbReference type="Rhea" id="RHEA:17989"/>
        <dbReference type="Rhea" id="RHEA-COMP:9863"/>
        <dbReference type="Rhea" id="RHEA-COMP:11604"/>
        <dbReference type="ChEBI" id="CHEBI:15378"/>
        <dbReference type="ChEBI" id="CHEBI:29999"/>
        <dbReference type="ChEBI" id="CHEBI:30616"/>
        <dbReference type="ChEBI" id="CHEBI:83421"/>
        <dbReference type="ChEBI" id="CHEBI:456216"/>
        <dbReference type="EC" id="2.7.11.1"/>
    </reaction>
</comment>
<evidence type="ECO:0000313" key="16">
    <source>
        <dbReference type="EMBL" id="PON78069.1"/>
    </source>
</evidence>
<evidence type="ECO:0000256" key="6">
    <source>
        <dbReference type="ARBA" id="ARBA00022741"/>
    </source>
</evidence>
<dbReference type="GO" id="GO:0004674">
    <property type="term" value="F:protein serine/threonine kinase activity"/>
    <property type="evidence" value="ECO:0007669"/>
    <property type="project" value="UniProtKB-KW"/>
</dbReference>
<evidence type="ECO:0000256" key="2">
    <source>
        <dbReference type="ARBA" id="ARBA00006234"/>
    </source>
</evidence>
<feature type="domain" description="NAF" evidence="15">
    <location>
        <begin position="311"/>
        <end position="336"/>
    </location>
</feature>
<dbReference type="InterPro" id="IPR000719">
    <property type="entry name" value="Prot_kinase_dom"/>
</dbReference>
<dbReference type="STRING" id="63057.A0A2P5DXR5"/>
<evidence type="ECO:0000256" key="11">
    <source>
        <dbReference type="ARBA" id="ARBA00058225"/>
    </source>
</evidence>
<dbReference type="FunFam" id="3.30.200.20:FF:000042">
    <property type="entry name" value="Aurora kinase A"/>
    <property type="match status" value="1"/>
</dbReference>
<dbReference type="PROSITE" id="PS00108">
    <property type="entry name" value="PROTEIN_KINASE_ST"/>
    <property type="match status" value="1"/>
</dbReference>
<dbReference type="InterPro" id="IPR011009">
    <property type="entry name" value="Kinase-like_dom_sf"/>
</dbReference>
<dbReference type="SUPFAM" id="SSF56112">
    <property type="entry name" value="Protein kinase-like (PK-like)"/>
    <property type="match status" value="1"/>
</dbReference>
<dbReference type="Gene3D" id="1.10.510.10">
    <property type="entry name" value="Transferase(Phosphotransferase) domain 1"/>
    <property type="match status" value="1"/>
</dbReference>
<keyword evidence="8 12" id="KW-0067">ATP-binding</keyword>
<evidence type="ECO:0000256" key="8">
    <source>
        <dbReference type="ARBA" id="ARBA00022840"/>
    </source>
</evidence>
<feature type="binding site" evidence="12">
    <location>
        <position position="56"/>
    </location>
    <ligand>
        <name>ATP</name>
        <dbReference type="ChEBI" id="CHEBI:30616"/>
    </ligand>
</feature>
<evidence type="ECO:0000256" key="3">
    <source>
        <dbReference type="ARBA" id="ARBA00012513"/>
    </source>
</evidence>
<dbReference type="CDD" id="cd14003">
    <property type="entry name" value="STKc_AMPK-like"/>
    <property type="match status" value="1"/>
</dbReference>
<dbReference type="Proteomes" id="UP000237000">
    <property type="component" value="Unassembled WGS sequence"/>
</dbReference>
<dbReference type="InterPro" id="IPR018451">
    <property type="entry name" value="NAF/FISL_domain"/>
</dbReference>
<sequence>MEARVPQPPPPPPPFPATTVLGKYRLGRELGRGSFARVFEAQSIINDENSSKVAIKIIKREKLDAAMEPRIIGEVEAMRRLHHHPNVLKIHEVMATKTKIYLVMELATGGELFAKVAGGRKLKESAARRYFQQLVSALRFCHQNGVAHRDVKPQNLLLDRNGSLKVSDFGLSALPDRIRNGLLHTACGTLAYTAPEVLARRGYDGSKADAWSCGVILHVLLTGQLPFDDRNQAAMNKKIRNRDYRFPDSVSVPAQKIIYRLLDPNPKTRLTIEKLAEIPWFKKSLPPPPPEKSLFESSSADICASFCKSGEILGTINAFDIIASLSSGLNLSGLFEASAPNRREKRFTAAETAEVVFGKVREVGDVLGFRSERGKGWSLGLGKGRVVLIVEVMEISPSLFLGEMKVVEGGSEFEELHWEKFKSGLERLGLAWINDNV</sequence>
<evidence type="ECO:0000256" key="12">
    <source>
        <dbReference type="PROSITE-ProRule" id="PRU10141"/>
    </source>
</evidence>
<evidence type="ECO:0000256" key="9">
    <source>
        <dbReference type="ARBA" id="ARBA00047899"/>
    </source>
</evidence>
<comment type="cofactor">
    <cofactor evidence="1">
        <name>Mn(2+)</name>
        <dbReference type="ChEBI" id="CHEBI:29035"/>
    </cofactor>
</comment>
<dbReference type="SMART" id="SM00220">
    <property type="entry name" value="S_TKc"/>
    <property type="match status" value="1"/>
</dbReference>
<evidence type="ECO:0000256" key="10">
    <source>
        <dbReference type="ARBA" id="ARBA00048679"/>
    </source>
</evidence>
<dbReference type="InterPro" id="IPR004041">
    <property type="entry name" value="NAF_dom"/>
</dbReference>
<proteinExistence type="inferred from homology"/>
<dbReference type="GO" id="GO:0005524">
    <property type="term" value="F:ATP binding"/>
    <property type="evidence" value="ECO:0007669"/>
    <property type="project" value="UniProtKB-UniRule"/>
</dbReference>
<dbReference type="CDD" id="cd12195">
    <property type="entry name" value="CIPK_C"/>
    <property type="match status" value="1"/>
</dbReference>
<keyword evidence="6 12" id="KW-0547">Nucleotide-binding</keyword>
<name>A0A2P5DXR5_TREOI</name>
<dbReference type="PROSITE" id="PS50816">
    <property type="entry name" value="NAF"/>
    <property type="match status" value="1"/>
</dbReference>
<dbReference type="GO" id="GO:0106310">
    <property type="term" value="F:protein serine kinase activity"/>
    <property type="evidence" value="ECO:0007669"/>
    <property type="project" value="RHEA"/>
</dbReference>
<dbReference type="PANTHER" id="PTHR43895:SF33">
    <property type="entry name" value="PROTEIN KINASE DOMAIN-CONTAINING PROTEIN"/>
    <property type="match status" value="1"/>
</dbReference>
<dbReference type="FunCoup" id="A0A2P5DXR5">
    <property type="interactions" value="1015"/>
</dbReference>
<dbReference type="OrthoDB" id="193931at2759"/>
<comment type="function">
    <text evidence="11">CIPK serine-threonine protein kinases interact with CBL proteins. Binding of a CBL protein to the regulatory NAF domain of CIPK protein lead to the activation of the kinase in a calcium-dependent manner.</text>
</comment>
<keyword evidence="17" id="KW-1185">Reference proteome</keyword>
<keyword evidence="4 13" id="KW-0723">Serine/threonine-protein kinase</keyword>
<accession>A0A2P5DXR5</accession>
<dbReference type="PANTHER" id="PTHR43895">
    <property type="entry name" value="CALCIUM/CALMODULIN-DEPENDENT PROTEIN KINASE KINASE-RELATED"/>
    <property type="match status" value="1"/>
</dbReference>
<dbReference type="EC" id="2.7.11.1" evidence="3"/>
<dbReference type="Pfam" id="PF03822">
    <property type="entry name" value="NAF"/>
    <property type="match status" value="1"/>
</dbReference>
<keyword evidence="5" id="KW-0808">Transferase</keyword>
<feature type="domain" description="Protein kinase" evidence="14">
    <location>
        <begin position="24"/>
        <end position="281"/>
    </location>
</feature>
<dbReference type="Pfam" id="PF00069">
    <property type="entry name" value="Pkinase"/>
    <property type="match status" value="1"/>
</dbReference>
<comment type="catalytic activity">
    <reaction evidence="9">
        <text>L-threonyl-[protein] + ATP = O-phospho-L-threonyl-[protein] + ADP + H(+)</text>
        <dbReference type="Rhea" id="RHEA:46608"/>
        <dbReference type="Rhea" id="RHEA-COMP:11060"/>
        <dbReference type="Rhea" id="RHEA-COMP:11605"/>
        <dbReference type="ChEBI" id="CHEBI:15378"/>
        <dbReference type="ChEBI" id="CHEBI:30013"/>
        <dbReference type="ChEBI" id="CHEBI:30616"/>
        <dbReference type="ChEBI" id="CHEBI:61977"/>
        <dbReference type="ChEBI" id="CHEBI:456216"/>
        <dbReference type="EC" id="2.7.11.1"/>
    </reaction>
</comment>
<keyword evidence="7 16" id="KW-0418">Kinase</keyword>
<protein>
    <recommendedName>
        <fullName evidence="3">non-specific serine/threonine protein kinase</fullName>
        <ecNumber evidence="3">2.7.11.1</ecNumber>
    </recommendedName>
</protein>
<gene>
    <name evidence="16" type="ORF">TorRG33x02_239060</name>
</gene>
<dbReference type="PROSITE" id="PS50011">
    <property type="entry name" value="PROTEIN_KINASE_DOM"/>
    <property type="match status" value="1"/>
</dbReference>
<evidence type="ECO:0000256" key="5">
    <source>
        <dbReference type="ARBA" id="ARBA00022679"/>
    </source>
</evidence>
<evidence type="ECO:0000256" key="7">
    <source>
        <dbReference type="ARBA" id="ARBA00022777"/>
    </source>
</evidence>
<dbReference type="InterPro" id="IPR008271">
    <property type="entry name" value="Ser/Thr_kinase_AS"/>
</dbReference>
<comment type="caution">
    <text evidence="16">The sequence shown here is derived from an EMBL/GenBank/DDBJ whole genome shotgun (WGS) entry which is preliminary data.</text>
</comment>
<comment type="similarity">
    <text evidence="2">Belongs to the protein kinase superfamily. CAMK Ser/Thr protein kinase family. SNF1 subfamily.</text>
</comment>
<reference evidence="17" key="1">
    <citation type="submission" date="2016-06" db="EMBL/GenBank/DDBJ databases">
        <title>Parallel loss of symbiosis genes in relatives of nitrogen-fixing non-legume Parasponia.</title>
        <authorList>
            <person name="Van Velzen R."/>
            <person name="Holmer R."/>
            <person name="Bu F."/>
            <person name="Rutten L."/>
            <person name="Van Zeijl A."/>
            <person name="Liu W."/>
            <person name="Santuari L."/>
            <person name="Cao Q."/>
            <person name="Sharma T."/>
            <person name="Shen D."/>
            <person name="Roswanjaya Y."/>
            <person name="Wardhani T."/>
            <person name="Kalhor M.S."/>
            <person name="Jansen J."/>
            <person name="Van den Hoogen J."/>
            <person name="Gungor B."/>
            <person name="Hartog M."/>
            <person name="Hontelez J."/>
            <person name="Verver J."/>
            <person name="Yang W.-C."/>
            <person name="Schijlen E."/>
            <person name="Repin R."/>
            <person name="Schilthuizen M."/>
            <person name="Schranz E."/>
            <person name="Heidstra R."/>
            <person name="Miyata K."/>
            <person name="Fedorova E."/>
            <person name="Kohlen W."/>
            <person name="Bisseling T."/>
            <person name="Smit S."/>
            <person name="Geurts R."/>
        </authorList>
    </citation>
    <scope>NUCLEOTIDE SEQUENCE [LARGE SCALE GENOMIC DNA]</scope>
    <source>
        <strain evidence="17">cv. RG33-2</strain>
    </source>
</reference>
<dbReference type="Gene3D" id="3.30.310.80">
    <property type="entry name" value="Kinase associated domain 1, KA1"/>
    <property type="match status" value="1"/>
</dbReference>
<dbReference type="AlphaFoldDB" id="A0A2P5DXR5"/>
<dbReference type="PROSITE" id="PS00107">
    <property type="entry name" value="PROTEIN_KINASE_ATP"/>
    <property type="match status" value="1"/>
</dbReference>
<evidence type="ECO:0000256" key="1">
    <source>
        <dbReference type="ARBA" id="ARBA00001936"/>
    </source>
</evidence>
<evidence type="ECO:0000259" key="15">
    <source>
        <dbReference type="PROSITE" id="PS50816"/>
    </source>
</evidence>
<dbReference type="FunFam" id="1.10.510.10:FF:000571">
    <property type="entry name" value="Maternal embryonic leucine zipper kinase"/>
    <property type="match status" value="1"/>
</dbReference>
<dbReference type="InParanoid" id="A0A2P5DXR5"/>
<evidence type="ECO:0000256" key="4">
    <source>
        <dbReference type="ARBA" id="ARBA00022527"/>
    </source>
</evidence>
<organism evidence="16 17">
    <name type="scientific">Trema orientale</name>
    <name type="common">Charcoal tree</name>
    <name type="synonym">Celtis orientalis</name>
    <dbReference type="NCBI Taxonomy" id="63057"/>
    <lineage>
        <taxon>Eukaryota</taxon>
        <taxon>Viridiplantae</taxon>
        <taxon>Streptophyta</taxon>
        <taxon>Embryophyta</taxon>
        <taxon>Tracheophyta</taxon>
        <taxon>Spermatophyta</taxon>
        <taxon>Magnoliopsida</taxon>
        <taxon>eudicotyledons</taxon>
        <taxon>Gunneridae</taxon>
        <taxon>Pentapetalae</taxon>
        <taxon>rosids</taxon>
        <taxon>fabids</taxon>
        <taxon>Rosales</taxon>
        <taxon>Cannabaceae</taxon>
        <taxon>Trema</taxon>
    </lineage>
</organism>
<evidence type="ECO:0000259" key="14">
    <source>
        <dbReference type="PROSITE" id="PS50011"/>
    </source>
</evidence>
<evidence type="ECO:0000256" key="13">
    <source>
        <dbReference type="RuleBase" id="RU000304"/>
    </source>
</evidence>
<dbReference type="GO" id="GO:0007165">
    <property type="term" value="P:signal transduction"/>
    <property type="evidence" value="ECO:0007669"/>
    <property type="project" value="InterPro"/>
</dbReference>
<evidence type="ECO:0000313" key="17">
    <source>
        <dbReference type="Proteomes" id="UP000237000"/>
    </source>
</evidence>
<dbReference type="EMBL" id="JXTC01000243">
    <property type="protein sequence ID" value="PON78069.1"/>
    <property type="molecule type" value="Genomic_DNA"/>
</dbReference>
<dbReference type="InterPro" id="IPR017441">
    <property type="entry name" value="Protein_kinase_ATP_BS"/>
</dbReference>